<sequence length="68" mass="6797">MTSAKAATGDESDLAPAQDAASLTQQAAAQPANSVVLGKNKPATATPVSQPKTPAQPDNPDQQPADSK</sequence>
<organism evidence="2 3">
    <name type="scientific">Levilactobacillus suantsaiihabitans</name>
    <dbReference type="NCBI Taxonomy" id="2487722"/>
    <lineage>
        <taxon>Bacteria</taxon>
        <taxon>Bacillati</taxon>
        <taxon>Bacillota</taxon>
        <taxon>Bacilli</taxon>
        <taxon>Lactobacillales</taxon>
        <taxon>Lactobacillaceae</taxon>
        <taxon>Levilactobacillus</taxon>
    </lineage>
</organism>
<keyword evidence="3" id="KW-1185">Reference proteome</keyword>
<feature type="compositionally biased region" description="Low complexity" evidence="1">
    <location>
        <begin position="55"/>
        <end position="68"/>
    </location>
</feature>
<feature type="region of interest" description="Disordered" evidence="1">
    <location>
        <begin position="1"/>
        <end position="68"/>
    </location>
</feature>
<reference evidence="2 3" key="1">
    <citation type="submission" date="2018-10" db="EMBL/GenBank/DDBJ databases">
        <title>Lactobacillus sp. R7 and Lactobacillus sp. R19 isolated from fermented mustard green product of Taiwan.</title>
        <authorList>
            <person name="Lin S.-T."/>
        </authorList>
    </citation>
    <scope>NUCLEOTIDE SEQUENCE [LARGE SCALE GENOMIC DNA]</scope>
    <source>
        <strain evidence="2 3">BCRC 81129</strain>
    </source>
</reference>
<evidence type="ECO:0000256" key="1">
    <source>
        <dbReference type="SAM" id="MobiDB-lite"/>
    </source>
</evidence>
<accession>A0A4Z0J8K2</accession>
<feature type="compositionally biased region" description="Polar residues" evidence="1">
    <location>
        <begin position="21"/>
        <end position="33"/>
    </location>
</feature>
<proteinExistence type="predicted"/>
<gene>
    <name evidence="2" type="ORF">EGT51_08320</name>
</gene>
<evidence type="ECO:0000313" key="3">
    <source>
        <dbReference type="Proteomes" id="UP000297348"/>
    </source>
</evidence>
<dbReference type="Proteomes" id="UP000297348">
    <property type="component" value="Unassembled WGS sequence"/>
</dbReference>
<dbReference type="RefSeq" id="WP_135368234.1">
    <property type="nucleotide sequence ID" value="NZ_RKLX01000012.1"/>
</dbReference>
<protein>
    <submittedName>
        <fullName evidence="2">Uncharacterized protein</fullName>
    </submittedName>
</protein>
<comment type="caution">
    <text evidence="2">The sequence shown here is derived from an EMBL/GenBank/DDBJ whole genome shotgun (WGS) entry which is preliminary data.</text>
</comment>
<name>A0A4Z0J8K2_9LACO</name>
<dbReference type="EMBL" id="RKLX01000012">
    <property type="protein sequence ID" value="TGD18473.1"/>
    <property type="molecule type" value="Genomic_DNA"/>
</dbReference>
<evidence type="ECO:0000313" key="2">
    <source>
        <dbReference type="EMBL" id="TGD18473.1"/>
    </source>
</evidence>
<dbReference type="AlphaFoldDB" id="A0A4Z0J8K2"/>